<sequence length="146" mass="16201">MEDEFTPDDALRQIDEVDRRARRPARSMAMTFTVMGFATIAYWLVMSLGPGWSKGVAGVTWIALTVASVVQMHRMGVKDREVEWVNRPTGPVTVAYCVLTVAVMVFGVFLRPDDPGGLWVAALVVLTVGTSLPLFYAVWRILRAAR</sequence>
<reference evidence="3" key="1">
    <citation type="submission" date="2021-01" db="EMBL/GenBank/DDBJ databases">
        <title>Whole genome shotgun sequence of Planobispora takensis NBRC 109077.</title>
        <authorList>
            <person name="Komaki H."/>
            <person name="Tamura T."/>
        </authorList>
    </citation>
    <scope>NUCLEOTIDE SEQUENCE</scope>
    <source>
        <strain evidence="3">NBRC 109077</strain>
    </source>
</reference>
<feature type="domain" description="Peptidase C30" evidence="2">
    <location>
        <begin position="1"/>
        <end position="20"/>
    </location>
</feature>
<feature type="transmembrane region" description="Helical" evidence="1">
    <location>
        <begin position="91"/>
        <end position="110"/>
    </location>
</feature>
<dbReference type="InterPro" id="IPR008740">
    <property type="entry name" value="Peptidase_C30_CoV"/>
</dbReference>
<dbReference type="Proteomes" id="UP000634476">
    <property type="component" value="Unassembled WGS sequence"/>
</dbReference>
<feature type="transmembrane region" description="Helical" evidence="1">
    <location>
        <begin position="51"/>
        <end position="70"/>
    </location>
</feature>
<protein>
    <recommendedName>
        <fullName evidence="2">Peptidase C30 domain-containing protein</fullName>
    </recommendedName>
</protein>
<organism evidence="3 4">
    <name type="scientific">Planobispora takensis</name>
    <dbReference type="NCBI Taxonomy" id="1367882"/>
    <lineage>
        <taxon>Bacteria</taxon>
        <taxon>Bacillati</taxon>
        <taxon>Actinomycetota</taxon>
        <taxon>Actinomycetes</taxon>
        <taxon>Streptosporangiales</taxon>
        <taxon>Streptosporangiaceae</taxon>
        <taxon>Planobispora</taxon>
    </lineage>
</organism>
<keyword evidence="4" id="KW-1185">Reference proteome</keyword>
<evidence type="ECO:0000256" key="1">
    <source>
        <dbReference type="SAM" id="Phobius"/>
    </source>
</evidence>
<dbReference type="EMBL" id="BOOK01000022">
    <property type="protein sequence ID" value="GII01254.1"/>
    <property type="molecule type" value="Genomic_DNA"/>
</dbReference>
<feature type="transmembrane region" description="Helical" evidence="1">
    <location>
        <begin position="28"/>
        <end position="45"/>
    </location>
</feature>
<evidence type="ECO:0000313" key="3">
    <source>
        <dbReference type="EMBL" id="GII01254.1"/>
    </source>
</evidence>
<keyword evidence="1" id="KW-1133">Transmembrane helix</keyword>
<dbReference type="GO" id="GO:0019082">
    <property type="term" value="P:viral protein processing"/>
    <property type="evidence" value="ECO:0007669"/>
    <property type="project" value="InterPro"/>
</dbReference>
<dbReference type="AlphaFoldDB" id="A0A8J3WSZ9"/>
<evidence type="ECO:0000313" key="4">
    <source>
        <dbReference type="Proteomes" id="UP000634476"/>
    </source>
</evidence>
<dbReference type="PROSITE" id="PS51442">
    <property type="entry name" value="M_PRO"/>
    <property type="match status" value="1"/>
</dbReference>
<evidence type="ECO:0000259" key="2">
    <source>
        <dbReference type="PROSITE" id="PS51442"/>
    </source>
</evidence>
<keyword evidence="1" id="KW-0472">Membrane</keyword>
<name>A0A8J3WSZ9_9ACTN</name>
<gene>
    <name evidence="3" type="ORF">Pta02_32620</name>
</gene>
<proteinExistence type="predicted"/>
<feature type="transmembrane region" description="Helical" evidence="1">
    <location>
        <begin position="116"/>
        <end position="139"/>
    </location>
</feature>
<dbReference type="RefSeq" id="WP_203875639.1">
    <property type="nucleotide sequence ID" value="NZ_BOOK01000022.1"/>
</dbReference>
<accession>A0A8J3WSZ9</accession>
<dbReference type="GO" id="GO:0008233">
    <property type="term" value="F:peptidase activity"/>
    <property type="evidence" value="ECO:0007669"/>
    <property type="project" value="InterPro"/>
</dbReference>
<keyword evidence="1" id="KW-0812">Transmembrane</keyword>
<comment type="caution">
    <text evidence="3">The sequence shown here is derived from an EMBL/GenBank/DDBJ whole genome shotgun (WGS) entry which is preliminary data.</text>
</comment>